<dbReference type="Pfam" id="PF02771">
    <property type="entry name" value="Acyl-CoA_dh_N"/>
    <property type="match status" value="1"/>
</dbReference>
<evidence type="ECO:0000256" key="9">
    <source>
        <dbReference type="ARBA" id="ARBA00039036"/>
    </source>
</evidence>
<dbReference type="Pfam" id="PF02770">
    <property type="entry name" value="Acyl-CoA_dh_M"/>
    <property type="match status" value="1"/>
</dbReference>
<keyword evidence="7" id="KW-0809">Transit peptide</keyword>
<evidence type="ECO:0000256" key="4">
    <source>
        <dbReference type="ARBA" id="ARBA00022456"/>
    </source>
</evidence>
<dbReference type="Gene3D" id="1.10.540.10">
    <property type="entry name" value="Acyl-CoA dehydrogenase/oxidase, N-terminal domain"/>
    <property type="match status" value="1"/>
</dbReference>
<dbReference type="InterPro" id="IPR009075">
    <property type="entry name" value="AcylCo_DH/oxidase_C"/>
</dbReference>
<evidence type="ECO:0000256" key="1">
    <source>
        <dbReference type="ARBA" id="ARBA00001974"/>
    </source>
</evidence>
<dbReference type="InterPro" id="IPR006089">
    <property type="entry name" value="Acyl-CoA_DH_CS"/>
</dbReference>
<evidence type="ECO:0000256" key="15">
    <source>
        <dbReference type="ARBA" id="ARBA00076026"/>
    </source>
</evidence>
<feature type="region of interest" description="Disordered" evidence="17">
    <location>
        <begin position="266"/>
        <end position="353"/>
    </location>
</feature>
<dbReference type="FunFam" id="1.20.140.10:FF:000001">
    <property type="entry name" value="Acyl-CoA dehydrogenase"/>
    <property type="match status" value="1"/>
</dbReference>
<keyword evidence="8" id="KW-0560">Oxidoreductase</keyword>
<evidence type="ECO:0000256" key="3">
    <source>
        <dbReference type="ARBA" id="ARBA00009347"/>
    </source>
</evidence>
<keyword evidence="22" id="KW-1185">Reference proteome</keyword>
<dbReference type="PROSITE" id="PS00072">
    <property type="entry name" value="ACYL_COA_DH_1"/>
    <property type="match status" value="1"/>
</dbReference>
<feature type="compositionally biased region" description="Gly residues" evidence="17">
    <location>
        <begin position="296"/>
        <end position="312"/>
    </location>
</feature>
<evidence type="ECO:0000256" key="2">
    <source>
        <dbReference type="ARBA" id="ARBA00005109"/>
    </source>
</evidence>
<feature type="compositionally biased region" description="Low complexity" evidence="17">
    <location>
        <begin position="313"/>
        <end position="344"/>
    </location>
</feature>
<dbReference type="InterPro" id="IPR036250">
    <property type="entry name" value="AcylCo_DH-like_C"/>
</dbReference>
<evidence type="ECO:0000256" key="10">
    <source>
        <dbReference type="ARBA" id="ARBA00049552"/>
    </source>
</evidence>
<dbReference type="CDD" id="cd01162">
    <property type="entry name" value="IBD"/>
    <property type="match status" value="1"/>
</dbReference>
<evidence type="ECO:0000256" key="7">
    <source>
        <dbReference type="ARBA" id="ARBA00022946"/>
    </source>
</evidence>
<dbReference type="GO" id="GO:0050660">
    <property type="term" value="F:flavin adenine dinucleotide binding"/>
    <property type="evidence" value="ECO:0007669"/>
    <property type="project" value="InterPro"/>
</dbReference>
<evidence type="ECO:0000256" key="17">
    <source>
        <dbReference type="SAM" id="MobiDB-lite"/>
    </source>
</evidence>
<comment type="catalytic activity">
    <reaction evidence="11">
        <text>propanoyl-CoA + oxidized [electron-transfer flavoprotein] + H(+) = acryloyl-CoA + reduced [electron-transfer flavoprotein]</text>
        <dbReference type="Rhea" id="RHEA:31287"/>
        <dbReference type="Rhea" id="RHEA-COMP:10685"/>
        <dbReference type="Rhea" id="RHEA-COMP:10686"/>
        <dbReference type="ChEBI" id="CHEBI:15378"/>
        <dbReference type="ChEBI" id="CHEBI:57367"/>
        <dbReference type="ChEBI" id="CHEBI:57392"/>
        <dbReference type="ChEBI" id="CHEBI:57692"/>
        <dbReference type="ChEBI" id="CHEBI:58307"/>
    </reaction>
    <physiologicalReaction direction="left-to-right" evidence="11">
        <dbReference type="Rhea" id="RHEA:31288"/>
    </physiologicalReaction>
</comment>
<proteinExistence type="inferred from homology"/>
<dbReference type="OMA" id="SAKRTWP"/>
<dbReference type="GO" id="GO:0006629">
    <property type="term" value="P:lipid metabolic process"/>
    <property type="evidence" value="ECO:0007669"/>
    <property type="project" value="InterPro"/>
</dbReference>
<feature type="domain" description="Acyl-CoA oxidase/dehydrogenase middle" evidence="19">
    <location>
        <begin position="504"/>
        <end position="597"/>
    </location>
</feature>
<dbReference type="InterPro" id="IPR006091">
    <property type="entry name" value="Acyl-CoA_Oxase/DH_mid-dom"/>
</dbReference>
<feature type="compositionally biased region" description="Low complexity" evidence="17">
    <location>
        <begin position="269"/>
        <end position="289"/>
    </location>
</feature>
<organism evidence="21 22">
    <name type="scientific">Junco hyemalis</name>
    <name type="common">Dark-eyed junco</name>
    <dbReference type="NCBI Taxonomy" id="40217"/>
    <lineage>
        <taxon>Eukaryota</taxon>
        <taxon>Metazoa</taxon>
        <taxon>Chordata</taxon>
        <taxon>Craniata</taxon>
        <taxon>Vertebrata</taxon>
        <taxon>Euteleostomi</taxon>
        <taxon>Archelosauria</taxon>
        <taxon>Archosauria</taxon>
        <taxon>Dinosauria</taxon>
        <taxon>Saurischia</taxon>
        <taxon>Theropoda</taxon>
        <taxon>Coelurosauria</taxon>
        <taxon>Aves</taxon>
        <taxon>Neognathae</taxon>
        <taxon>Neoaves</taxon>
        <taxon>Telluraves</taxon>
        <taxon>Australaves</taxon>
        <taxon>Passeriformes</taxon>
        <taxon>Passerellidae</taxon>
        <taxon>Junco</taxon>
    </lineage>
</organism>
<comment type="function">
    <text evidence="13">Isobutyryl-CoA dehydrogenase which catalyzes the conversion of 2-methylpropanoyl-CoA to (2E)-2-methylpropenoyl-CoA in the valine catabolic pathway. To a lesser extent, also able to catalyze the oxidation of (2S)-2-methylbutanoyl-CoA.</text>
</comment>
<dbReference type="Pfam" id="PF00441">
    <property type="entry name" value="Acyl-CoA_dh_1"/>
    <property type="match status" value="1"/>
</dbReference>
<keyword evidence="6" id="KW-0274">FAD</keyword>
<dbReference type="Gene3D" id="1.20.140.10">
    <property type="entry name" value="Butyryl-CoA Dehydrogenase, subunit A, domain 3"/>
    <property type="match status" value="1"/>
</dbReference>
<reference evidence="21" key="2">
    <citation type="submission" date="2025-09" db="UniProtKB">
        <authorList>
            <consortium name="Ensembl"/>
        </authorList>
    </citation>
    <scope>IDENTIFICATION</scope>
</reference>
<feature type="domain" description="Acyl-CoA dehydrogenase/oxidase N-terminal" evidence="20">
    <location>
        <begin position="388"/>
        <end position="499"/>
    </location>
</feature>
<comment type="pathway">
    <text evidence="2">Amino-acid degradation; L-valine degradation.</text>
</comment>
<dbReference type="SUPFAM" id="SSF47203">
    <property type="entry name" value="Acyl-CoA dehydrogenase C-terminal domain-like"/>
    <property type="match status" value="1"/>
</dbReference>
<evidence type="ECO:0000256" key="16">
    <source>
        <dbReference type="PIRSR" id="PIRSR634178-1"/>
    </source>
</evidence>
<dbReference type="Ensembl" id="ENSJHYT00000019551.1">
    <property type="protein sequence ID" value="ENSJHYP00000016225.1"/>
    <property type="gene ID" value="ENSJHYG00000012426.1"/>
</dbReference>
<dbReference type="InterPro" id="IPR052547">
    <property type="entry name" value="Mito_Isobutyryl-CoADH"/>
</dbReference>
<evidence type="ECO:0000259" key="20">
    <source>
        <dbReference type="Pfam" id="PF02771"/>
    </source>
</evidence>
<dbReference type="GO" id="GO:0005739">
    <property type="term" value="C:mitochondrion"/>
    <property type="evidence" value="ECO:0007669"/>
    <property type="project" value="TreeGrafter"/>
</dbReference>
<feature type="domain" description="Acyl-CoA dehydrogenase/oxidase C-terminal" evidence="18">
    <location>
        <begin position="609"/>
        <end position="759"/>
    </location>
</feature>
<comment type="catalytic activity">
    <reaction evidence="10">
        <text>(2S)-2-methylbutanoyl-CoA + oxidized [electron-transfer flavoprotein] + H(+) = (2E)-2-methylbut-2-enoyl-CoA + reduced [electron-transfer flavoprotein]</text>
        <dbReference type="Rhea" id="RHEA:48256"/>
        <dbReference type="Rhea" id="RHEA-COMP:10685"/>
        <dbReference type="Rhea" id="RHEA-COMP:10686"/>
        <dbReference type="ChEBI" id="CHEBI:15378"/>
        <dbReference type="ChEBI" id="CHEBI:57337"/>
        <dbReference type="ChEBI" id="CHEBI:57692"/>
        <dbReference type="ChEBI" id="CHEBI:58307"/>
        <dbReference type="ChEBI" id="CHEBI:88166"/>
    </reaction>
    <physiologicalReaction direction="left-to-right" evidence="10">
        <dbReference type="Rhea" id="RHEA:48257"/>
    </physiologicalReaction>
</comment>
<evidence type="ECO:0000256" key="5">
    <source>
        <dbReference type="ARBA" id="ARBA00022630"/>
    </source>
</evidence>
<dbReference type="Gene3D" id="2.40.110.10">
    <property type="entry name" value="Butyryl-CoA Dehydrogenase, subunit A, domain 2"/>
    <property type="match status" value="1"/>
</dbReference>
<dbReference type="InterPro" id="IPR009100">
    <property type="entry name" value="AcylCoA_DH/oxidase_NM_dom_sf"/>
</dbReference>
<dbReference type="PANTHER" id="PTHR43831">
    <property type="entry name" value="ISOBUTYRYL-COA DEHYDROGENASE"/>
    <property type="match status" value="1"/>
</dbReference>
<evidence type="ECO:0000313" key="21">
    <source>
        <dbReference type="Ensembl" id="ENSJHYP00000016225.1"/>
    </source>
</evidence>
<feature type="active site" description="Proton acceptor" evidence="16">
    <location>
        <position position="744"/>
    </location>
</feature>
<accession>A0A8C5JA05</accession>
<dbReference type="SUPFAM" id="SSF56645">
    <property type="entry name" value="Acyl-CoA dehydrogenase NM domain-like"/>
    <property type="match status" value="1"/>
</dbReference>
<dbReference type="InterPro" id="IPR013786">
    <property type="entry name" value="AcylCoA_DH/ox_N"/>
</dbReference>
<protein>
    <recommendedName>
        <fullName evidence="14">Isobutyryl-CoA dehydrogenase, mitochondrial</fullName>
        <ecNumber evidence="9">1.3.8.5</ecNumber>
    </recommendedName>
    <alternativeName>
        <fullName evidence="15">Acyl-CoA dehydrogenase family member 8</fullName>
    </alternativeName>
</protein>
<dbReference type="GO" id="GO:0003853">
    <property type="term" value="F:short-chain 2-methyl fatty acyl-CoA dehydrogenase activity"/>
    <property type="evidence" value="ECO:0007669"/>
    <property type="project" value="UniProtKB-EC"/>
</dbReference>
<dbReference type="InterPro" id="IPR046373">
    <property type="entry name" value="Acyl-CoA_Oxase/DH_mid-dom_sf"/>
</dbReference>
<dbReference type="GO" id="GO:0009083">
    <property type="term" value="P:branched-chain amino acid catabolic process"/>
    <property type="evidence" value="ECO:0007669"/>
    <property type="project" value="UniProtKB-KW"/>
</dbReference>
<sequence>MDERRRRNYCCSRRLKKVQTAEGESWERCRASGEQINLSLSSGTSSISVNAGRAWGPHPGALTDTSSRAGALLCPGNPQGAWAERGRSLPLAQELRCSPGLSPASPRLCGLCLGSAGLCLPLSELCLGSAGLCSGSACPWPGSARALPAPVRALPGLCLPLLGSACPFLASPCRCPGSAAGRASPRPSGAAPSLQSAKRTWPQVAVPGQGGSPLTPRSLPALRTPGLRPARPLPPLSAALARIRARRLLPGRSASTFPPSMPSFPLPPSLLASPPSSLSPARAAAAAPARGDEDAGGAGRGGGGGSALGSGGRYAKAGAGPAPLAPSPLGRAAPGAGLQLPACPTGSSREAERPRTAMAWRAAPRAAARLLLGRRGIASCIDPSTGLTEDQKEFQKVALDFAAKEMAPYMAEWDEKEIFPVETMRKAAQLGFGGIYVKPDVGGSGLSRLDTSIIFEALSTGCTSTTAYMSIHNMCVWMIDTFGNEEQRRRFCPSLCSMEKFASYCLTEPGSGSDAASLLTSAQRKGDSYVLNGSKAFISGGGDTDVYVVMCRTGGPGPKGISCLVLEKGMPGLSFGKKEKKVGWNSQPTRAVIFEDCVVPVGNRLGAEGQGFNIAMQGLNGGRINIASCSLGAAHASVLLAQEHLTVRKQFGEPLASNQYLQFRLAEMATRLVAARLMVRNAARALQEGREDAAVLCSMAKLFATDECFGICNQALQMHGGYGYLKDYAVQQFVRDIRVHQILEGTNEVMRMIVARNLLQG</sequence>
<evidence type="ECO:0000256" key="12">
    <source>
        <dbReference type="ARBA" id="ARBA00052552"/>
    </source>
</evidence>
<dbReference type="InterPro" id="IPR034178">
    <property type="entry name" value="IBD"/>
</dbReference>
<dbReference type="Proteomes" id="UP000694408">
    <property type="component" value="Unplaced"/>
</dbReference>
<reference evidence="21" key="1">
    <citation type="submission" date="2025-08" db="UniProtKB">
        <authorList>
            <consortium name="Ensembl"/>
        </authorList>
    </citation>
    <scope>IDENTIFICATION</scope>
</reference>
<evidence type="ECO:0000313" key="22">
    <source>
        <dbReference type="Proteomes" id="UP000694408"/>
    </source>
</evidence>
<comment type="catalytic activity">
    <reaction evidence="12">
        <text>2-methylpropanoyl-CoA + oxidized [electron-transfer flavoprotein] + H(+) = 2-methylpropenoyl-CoA + reduced [electron-transfer flavoprotein]</text>
        <dbReference type="Rhea" id="RHEA:44180"/>
        <dbReference type="Rhea" id="RHEA-COMP:10685"/>
        <dbReference type="Rhea" id="RHEA-COMP:10686"/>
        <dbReference type="ChEBI" id="CHEBI:15378"/>
        <dbReference type="ChEBI" id="CHEBI:57338"/>
        <dbReference type="ChEBI" id="CHEBI:57692"/>
        <dbReference type="ChEBI" id="CHEBI:58307"/>
        <dbReference type="ChEBI" id="CHEBI:62500"/>
        <dbReference type="EC" id="1.3.8.5"/>
    </reaction>
    <physiologicalReaction direction="left-to-right" evidence="12">
        <dbReference type="Rhea" id="RHEA:44181"/>
    </physiologicalReaction>
</comment>
<evidence type="ECO:0000256" key="14">
    <source>
        <dbReference type="ARBA" id="ARBA00071686"/>
    </source>
</evidence>
<evidence type="ECO:0000259" key="19">
    <source>
        <dbReference type="Pfam" id="PF02770"/>
    </source>
</evidence>
<feature type="region of interest" description="Disordered" evidence="17">
    <location>
        <begin position="181"/>
        <end position="233"/>
    </location>
</feature>
<keyword evidence="5" id="KW-0285">Flavoprotein</keyword>
<dbReference type="EC" id="1.3.8.5" evidence="9"/>
<comment type="cofactor">
    <cofactor evidence="1">
        <name>FAD</name>
        <dbReference type="ChEBI" id="CHEBI:57692"/>
    </cofactor>
</comment>
<keyword evidence="4" id="KW-0101">Branched-chain amino acid catabolism</keyword>
<evidence type="ECO:0000256" key="8">
    <source>
        <dbReference type="ARBA" id="ARBA00023002"/>
    </source>
</evidence>
<dbReference type="AlphaFoldDB" id="A0A8C5JA05"/>
<feature type="compositionally biased region" description="Low complexity" evidence="17">
    <location>
        <begin position="219"/>
        <end position="233"/>
    </location>
</feature>
<dbReference type="FunFam" id="2.40.110.10:FF:000001">
    <property type="entry name" value="Acyl-CoA dehydrogenase, mitochondrial"/>
    <property type="match status" value="1"/>
</dbReference>
<evidence type="ECO:0000259" key="18">
    <source>
        <dbReference type="Pfam" id="PF00441"/>
    </source>
</evidence>
<dbReference type="PANTHER" id="PTHR43831:SF1">
    <property type="entry name" value="ISOBUTYRYL-COA DEHYDROGENASE, MITOCHONDRIAL"/>
    <property type="match status" value="1"/>
</dbReference>
<name>A0A8C5JA05_JUNHY</name>
<evidence type="ECO:0000256" key="13">
    <source>
        <dbReference type="ARBA" id="ARBA00055070"/>
    </source>
</evidence>
<evidence type="ECO:0000256" key="6">
    <source>
        <dbReference type="ARBA" id="ARBA00022827"/>
    </source>
</evidence>
<comment type="similarity">
    <text evidence="3">Belongs to the acyl-CoA dehydrogenase family.</text>
</comment>
<evidence type="ECO:0000256" key="11">
    <source>
        <dbReference type="ARBA" id="ARBA00050268"/>
    </source>
</evidence>
<dbReference type="InterPro" id="IPR037069">
    <property type="entry name" value="AcylCoA_DH/ox_N_sf"/>
</dbReference>